<keyword evidence="18" id="KW-0540">Nuclease</keyword>
<keyword evidence="18" id="KW-0255">Endonuclease</keyword>
<dbReference type="Pfam" id="PF01149">
    <property type="entry name" value="Fapy_DNA_glyco"/>
    <property type="match status" value="1"/>
</dbReference>
<dbReference type="Gene3D" id="3.20.190.10">
    <property type="entry name" value="MutM-like, N-terminal"/>
    <property type="match status" value="1"/>
</dbReference>
<dbReference type="Pfam" id="PF06827">
    <property type="entry name" value="zf-FPG_IleRS"/>
    <property type="match status" value="1"/>
</dbReference>
<evidence type="ECO:0000256" key="13">
    <source>
        <dbReference type="ARBA" id="ARBA00023295"/>
    </source>
</evidence>
<organism evidence="18 19">
    <name type="scientific">Ruania alba</name>
    <dbReference type="NCBI Taxonomy" id="648782"/>
    <lineage>
        <taxon>Bacteria</taxon>
        <taxon>Bacillati</taxon>
        <taxon>Actinomycetota</taxon>
        <taxon>Actinomycetes</taxon>
        <taxon>Micrococcales</taxon>
        <taxon>Ruaniaceae</taxon>
        <taxon>Ruania</taxon>
    </lineage>
</organism>
<dbReference type="GO" id="GO:0140078">
    <property type="term" value="F:class I DNA-(apurinic or apyrimidinic site) endonuclease activity"/>
    <property type="evidence" value="ECO:0007669"/>
    <property type="project" value="UniProtKB-EC"/>
</dbReference>
<dbReference type="InterPro" id="IPR000214">
    <property type="entry name" value="Znf_DNA_glyclase/AP_lyase"/>
</dbReference>
<dbReference type="PANTHER" id="PTHR42697">
    <property type="entry name" value="ENDONUCLEASE 8"/>
    <property type="match status" value="1"/>
</dbReference>
<dbReference type="EMBL" id="FNTX01000002">
    <property type="protein sequence ID" value="SEE82017.1"/>
    <property type="molecule type" value="Genomic_DNA"/>
</dbReference>
<gene>
    <name evidence="18" type="ORF">SAMN04488554_3048</name>
</gene>
<dbReference type="InterPro" id="IPR015886">
    <property type="entry name" value="H2TH_FPG"/>
</dbReference>
<evidence type="ECO:0000256" key="6">
    <source>
        <dbReference type="ARBA" id="ARBA00022771"/>
    </source>
</evidence>
<feature type="domain" description="Formamidopyrimidine-DNA glycosylase catalytic" evidence="17">
    <location>
        <begin position="5"/>
        <end position="98"/>
    </location>
</feature>
<evidence type="ECO:0000256" key="10">
    <source>
        <dbReference type="ARBA" id="ARBA00023204"/>
    </source>
</evidence>
<dbReference type="GO" id="GO:0003684">
    <property type="term" value="F:damaged DNA binding"/>
    <property type="evidence" value="ECO:0007669"/>
    <property type="project" value="InterPro"/>
</dbReference>
<keyword evidence="10" id="KW-0234">DNA repair</keyword>
<dbReference type="GO" id="GO:0008270">
    <property type="term" value="F:zinc ion binding"/>
    <property type="evidence" value="ECO:0007669"/>
    <property type="project" value="UniProtKB-KW"/>
</dbReference>
<evidence type="ECO:0000313" key="19">
    <source>
        <dbReference type="Proteomes" id="UP000199220"/>
    </source>
</evidence>
<evidence type="ECO:0000256" key="15">
    <source>
        <dbReference type="PROSITE-ProRule" id="PRU00391"/>
    </source>
</evidence>
<keyword evidence="4" id="KW-0479">Metal-binding</keyword>
<evidence type="ECO:0000256" key="8">
    <source>
        <dbReference type="ARBA" id="ARBA00022833"/>
    </source>
</evidence>
<evidence type="ECO:0000256" key="7">
    <source>
        <dbReference type="ARBA" id="ARBA00022801"/>
    </source>
</evidence>
<evidence type="ECO:0000256" key="9">
    <source>
        <dbReference type="ARBA" id="ARBA00023125"/>
    </source>
</evidence>
<dbReference type="AlphaFoldDB" id="A0A1H5LZW0"/>
<keyword evidence="13" id="KW-0326">Glycosidase</keyword>
<evidence type="ECO:0000313" key="18">
    <source>
        <dbReference type="EMBL" id="SEE82017.1"/>
    </source>
</evidence>
<dbReference type="SMART" id="SM00898">
    <property type="entry name" value="Fapy_DNA_glyco"/>
    <property type="match status" value="1"/>
</dbReference>
<comment type="cofactor">
    <cofactor evidence="1">
        <name>Zn(2+)</name>
        <dbReference type="ChEBI" id="CHEBI:29105"/>
    </cofactor>
</comment>
<name>A0A1H5LZW0_9MICO</name>
<feature type="domain" description="FPG-type" evidence="16">
    <location>
        <begin position="255"/>
        <end position="289"/>
    </location>
</feature>
<keyword evidence="8" id="KW-0862">Zinc</keyword>
<evidence type="ECO:0000259" key="16">
    <source>
        <dbReference type="PROSITE" id="PS51066"/>
    </source>
</evidence>
<dbReference type="SUPFAM" id="SSF57716">
    <property type="entry name" value="Glucocorticoid receptor-like (DNA-binding domain)"/>
    <property type="match status" value="1"/>
</dbReference>
<dbReference type="InterPro" id="IPR010979">
    <property type="entry name" value="Ribosomal_uS13-like_H2TH"/>
</dbReference>
<evidence type="ECO:0000256" key="1">
    <source>
        <dbReference type="ARBA" id="ARBA00001947"/>
    </source>
</evidence>
<keyword evidence="5" id="KW-0227">DNA damage</keyword>
<keyword evidence="12" id="KW-0511">Multifunctional enzyme</keyword>
<evidence type="ECO:0000259" key="17">
    <source>
        <dbReference type="PROSITE" id="PS51068"/>
    </source>
</evidence>
<dbReference type="InterPro" id="IPR012319">
    <property type="entry name" value="FPG_cat"/>
</dbReference>
<proteinExistence type="inferred from homology"/>
<evidence type="ECO:0000256" key="12">
    <source>
        <dbReference type="ARBA" id="ARBA00023268"/>
    </source>
</evidence>
<keyword evidence="19" id="KW-1185">Reference proteome</keyword>
<evidence type="ECO:0000256" key="11">
    <source>
        <dbReference type="ARBA" id="ARBA00023239"/>
    </source>
</evidence>
<dbReference type="InterPro" id="IPR010663">
    <property type="entry name" value="Znf_FPG/IleRS"/>
</dbReference>
<dbReference type="InterPro" id="IPR015887">
    <property type="entry name" value="DNA_glyclase_Znf_dom_DNA_BS"/>
</dbReference>
<dbReference type="SMART" id="SM01232">
    <property type="entry name" value="H2TH"/>
    <property type="match status" value="1"/>
</dbReference>
<dbReference type="EC" id="4.2.99.18" evidence="3"/>
<keyword evidence="11" id="KW-0456">Lyase</keyword>
<dbReference type="Pfam" id="PF06831">
    <property type="entry name" value="H2TH"/>
    <property type="match status" value="1"/>
</dbReference>
<sequence>MPIMPEGHTIHSLAHRLDRAFAGRPVQASSPQGRFAGGAALLDGRELFGSQGYGKHLFSEFAGDVWLHVHLGLIGLFPVLPIPDGAADVPVTGAVRLRLRGDGHVADLRGPMTCAVRTPEEVEAIMAPLGPDPLRPDADPDLGWQRLQRSSKPVAELLMDQKVIAGVGNVYRCEVLFRRRVDPMRPGNEIRPATWRAIWEDLAMLLPLGVAFNQILTMDDQVEQATAEVASGAAAAYTATLTGQGLGDRFERRFFTYKRTGEPCLVCGSRIRAAPLAGRTLYWCGRCQRRR</sequence>
<dbReference type="PROSITE" id="PS51068">
    <property type="entry name" value="FPG_CAT"/>
    <property type="match status" value="1"/>
</dbReference>
<dbReference type="SUPFAM" id="SSF46946">
    <property type="entry name" value="S13-like H2TH domain"/>
    <property type="match status" value="1"/>
</dbReference>
<comment type="similarity">
    <text evidence="2">Belongs to the FPG family.</text>
</comment>
<keyword evidence="7" id="KW-0378">Hydrolase</keyword>
<evidence type="ECO:0000256" key="4">
    <source>
        <dbReference type="ARBA" id="ARBA00022723"/>
    </source>
</evidence>
<dbReference type="CDD" id="cd08970">
    <property type="entry name" value="AcNei1_N"/>
    <property type="match status" value="1"/>
</dbReference>
<dbReference type="Proteomes" id="UP000199220">
    <property type="component" value="Unassembled WGS sequence"/>
</dbReference>
<protein>
    <recommendedName>
        <fullName evidence="3">DNA-(apurinic or apyrimidinic site) lyase</fullName>
        <ecNumber evidence="3">4.2.99.18</ecNumber>
    </recommendedName>
</protein>
<evidence type="ECO:0000256" key="5">
    <source>
        <dbReference type="ARBA" id="ARBA00022763"/>
    </source>
</evidence>
<keyword evidence="9" id="KW-0238">DNA-binding</keyword>
<comment type="catalytic activity">
    <reaction evidence="14">
        <text>2'-deoxyribonucleotide-(2'-deoxyribose 5'-phosphate)-2'-deoxyribonucleotide-DNA = a 3'-end 2'-deoxyribonucleotide-(2,3-dehydro-2,3-deoxyribose 5'-phosphate)-DNA + a 5'-end 5'-phospho-2'-deoxyribonucleoside-DNA + H(+)</text>
        <dbReference type="Rhea" id="RHEA:66592"/>
        <dbReference type="Rhea" id="RHEA-COMP:13180"/>
        <dbReference type="Rhea" id="RHEA-COMP:16897"/>
        <dbReference type="Rhea" id="RHEA-COMP:17067"/>
        <dbReference type="ChEBI" id="CHEBI:15378"/>
        <dbReference type="ChEBI" id="CHEBI:136412"/>
        <dbReference type="ChEBI" id="CHEBI:157695"/>
        <dbReference type="ChEBI" id="CHEBI:167181"/>
        <dbReference type="EC" id="4.2.99.18"/>
    </reaction>
</comment>
<dbReference type="PROSITE" id="PS51066">
    <property type="entry name" value="ZF_FPG_2"/>
    <property type="match status" value="1"/>
</dbReference>
<reference evidence="19" key="1">
    <citation type="submission" date="2016-10" db="EMBL/GenBank/DDBJ databases">
        <authorList>
            <person name="Varghese N."/>
            <person name="Submissions S."/>
        </authorList>
    </citation>
    <scope>NUCLEOTIDE SEQUENCE [LARGE SCALE GENOMIC DNA]</scope>
    <source>
        <strain evidence="19">DSM 21368</strain>
    </source>
</reference>
<dbReference type="GO" id="GO:0006284">
    <property type="term" value="P:base-excision repair"/>
    <property type="evidence" value="ECO:0007669"/>
    <property type="project" value="InterPro"/>
</dbReference>
<dbReference type="PROSITE" id="PS01242">
    <property type="entry name" value="ZF_FPG_1"/>
    <property type="match status" value="1"/>
</dbReference>
<dbReference type="SUPFAM" id="SSF81624">
    <property type="entry name" value="N-terminal domain of MutM-like DNA repair proteins"/>
    <property type="match status" value="1"/>
</dbReference>
<accession>A0A1H5LZW0</accession>
<dbReference type="GO" id="GO:0000703">
    <property type="term" value="F:oxidized pyrimidine nucleobase lesion DNA N-glycosylase activity"/>
    <property type="evidence" value="ECO:0007669"/>
    <property type="project" value="TreeGrafter"/>
</dbReference>
<dbReference type="PANTHER" id="PTHR42697:SF3">
    <property type="entry name" value="ENDONUCLEASE 8 1"/>
    <property type="match status" value="1"/>
</dbReference>
<keyword evidence="6 15" id="KW-0863">Zinc-finger</keyword>
<dbReference type="Gene3D" id="1.10.8.50">
    <property type="match status" value="1"/>
</dbReference>
<evidence type="ECO:0000256" key="3">
    <source>
        <dbReference type="ARBA" id="ARBA00012720"/>
    </source>
</evidence>
<evidence type="ECO:0000256" key="2">
    <source>
        <dbReference type="ARBA" id="ARBA00009409"/>
    </source>
</evidence>
<dbReference type="InterPro" id="IPR035937">
    <property type="entry name" value="FPG_N"/>
</dbReference>
<dbReference type="STRING" id="648782.SAMN04488554_3048"/>
<evidence type="ECO:0000256" key="14">
    <source>
        <dbReference type="ARBA" id="ARBA00044632"/>
    </source>
</evidence>